<keyword evidence="1" id="KW-1133">Transmembrane helix</keyword>
<feature type="transmembrane region" description="Helical" evidence="1">
    <location>
        <begin position="23"/>
        <end position="40"/>
    </location>
</feature>
<keyword evidence="3" id="KW-1185">Reference proteome</keyword>
<organism evidence="2 3">
    <name type="scientific">Neolewinella maritima</name>
    <dbReference type="NCBI Taxonomy" id="1383882"/>
    <lineage>
        <taxon>Bacteria</taxon>
        <taxon>Pseudomonadati</taxon>
        <taxon>Bacteroidota</taxon>
        <taxon>Saprospiria</taxon>
        <taxon>Saprospirales</taxon>
        <taxon>Lewinellaceae</taxon>
        <taxon>Neolewinella</taxon>
    </lineage>
</organism>
<keyword evidence="1" id="KW-0472">Membrane</keyword>
<name>A0ABN8FDX8_9BACT</name>
<evidence type="ECO:0008006" key="4">
    <source>
        <dbReference type="Google" id="ProtNLM"/>
    </source>
</evidence>
<evidence type="ECO:0000256" key="1">
    <source>
        <dbReference type="SAM" id="Phobius"/>
    </source>
</evidence>
<gene>
    <name evidence="2" type="ORF">LEM8419_03410</name>
</gene>
<reference evidence="2" key="1">
    <citation type="submission" date="2021-12" db="EMBL/GenBank/DDBJ databases">
        <authorList>
            <person name="Rodrigo-Torres L."/>
            <person name="Arahal R. D."/>
            <person name="Lucena T."/>
        </authorList>
    </citation>
    <scope>NUCLEOTIDE SEQUENCE</scope>
    <source>
        <strain evidence="2">CECT 8419</strain>
    </source>
</reference>
<evidence type="ECO:0000313" key="2">
    <source>
        <dbReference type="EMBL" id="CAH1002536.1"/>
    </source>
</evidence>
<dbReference type="Pfam" id="PF13571">
    <property type="entry name" value="DUF4133"/>
    <property type="match status" value="1"/>
</dbReference>
<evidence type="ECO:0000313" key="3">
    <source>
        <dbReference type="Proteomes" id="UP000837803"/>
    </source>
</evidence>
<keyword evidence="1" id="KW-0812">Transmembrane</keyword>
<protein>
    <recommendedName>
        <fullName evidence="4">DUF4133 domain-containing protein</fullName>
    </recommendedName>
</protein>
<sequence length="78" mass="8795">MALGLLLGFIAFFICRVLIDSNLIGIIVFFVIIGGAFFYCQNMSIKHGEHGMAKQSAYQKRPRILVTRSRSAFLNLKK</sequence>
<comment type="caution">
    <text evidence="2">The sequence shown here is derived from an EMBL/GenBank/DDBJ whole genome shotgun (WGS) entry which is preliminary data.</text>
</comment>
<dbReference type="InterPro" id="IPR025407">
    <property type="entry name" value="DUF4133"/>
</dbReference>
<proteinExistence type="predicted"/>
<dbReference type="Proteomes" id="UP000837803">
    <property type="component" value="Unassembled WGS sequence"/>
</dbReference>
<dbReference type="EMBL" id="CAKLPZ010000006">
    <property type="protein sequence ID" value="CAH1002536.1"/>
    <property type="molecule type" value="Genomic_DNA"/>
</dbReference>
<accession>A0ABN8FDX8</accession>